<organism evidence="1 2">
    <name type="scientific">Moorena producens 3L</name>
    <dbReference type="NCBI Taxonomy" id="489825"/>
    <lineage>
        <taxon>Bacteria</taxon>
        <taxon>Bacillati</taxon>
        <taxon>Cyanobacteriota</taxon>
        <taxon>Cyanophyceae</taxon>
        <taxon>Coleofasciculales</taxon>
        <taxon>Coleofasciculaceae</taxon>
        <taxon>Moorena</taxon>
    </lineage>
</organism>
<name>F4Y261_9CYAN</name>
<protein>
    <submittedName>
        <fullName evidence="1">Uncharacterized protein</fullName>
    </submittedName>
</protein>
<dbReference type="HOGENOM" id="CLU_2001286_0_0_3"/>
<dbReference type="eggNOG" id="ENOG503395X">
    <property type="taxonomic scope" value="Bacteria"/>
</dbReference>
<keyword evidence="2" id="KW-1185">Reference proteome</keyword>
<sequence length="124" mass="14352">MILTAHPTSTAPCSLLPAPYSLKPKTLYLNELKTAVMKQTHYLTTTVQQGNRLEISLPNLPVGQTIEVILIVPETAQNHSMERQAFQQLPLEERRRILAQQAEAMKDYYQENQEWKDWINFDNE</sequence>
<evidence type="ECO:0000313" key="2">
    <source>
        <dbReference type="Proteomes" id="UP000003959"/>
    </source>
</evidence>
<reference evidence="2" key="1">
    <citation type="journal article" date="2011" name="Proc. Natl. Acad. Sci. U.S.A.">
        <title>Genomic insights into the physiology and ecology of the marine filamentous cyanobacterium Lyngbya majuscula.</title>
        <authorList>
            <person name="Jones A.C."/>
            <person name="Monroe E.A."/>
            <person name="Podell S."/>
            <person name="Hess W.R."/>
            <person name="Klages S."/>
            <person name="Esquenazi E."/>
            <person name="Niessen S."/>
            <person name="Hoover H."/>
            <person name="Rothmann M."/>
            <person name="Lasken R.S."/>
            <person name="Yates J.R.III."/>
            <person name="Reinhardt R."/>
            <person name="Kube M."/>
            <person name="Burkart M.D."/>
            <person name="Allen E.E."/>
            <person name="Dorrestein P.C."/>
            <person name="Gerwick W.H."/>
            <person name="Gerwick L."/>
        </authorList>
    </citation>
    <scope>NUCLEOTIDE SEQUENCE [LARGE SCALE GENOMIC DNA]</scope>
    <source>
        <strain evidence="2">3L</strain>
    </source>
</reference>
<dbReference type="RefSeq" id="WP_008190368.1">
    <property type="nucleotide sequence ID" value="NZ_GL890970.1"/>
</dbReference>
<dbReference type="Proteomes" id="UP000003959">
    <property type="component" value="Unassembled WGS sequence"/>
</dbReference>
<dbReference type="EMBL" id="GL890970">
    <property type="protein sequence ID" value="EGJ29353.1"/>
    <property type="molecule type" value="Genomic_DNA"/>
</dbReference>
<proteinExistence type="predicted"/>
<evidence type="ECO:0000313" key="1">
    <source>
        <dbReference type="EMBL" id="EGJ29353.1"/>
    </source>
</evidence>
<gene>
    <name evidence="1" type="ORF">LYNGBM3L_67460</name>
</gene>
<accession>F4Y261</accession>
<dbReference type="AlphaFoldDB" id="F4Y261"/>